<name>A0A5J6TKR2_9CAUD</name>
<evidence type="ECO:0000313" key="1">
    <source>
        <dbReference type="EMBL" id="QFG10369.1"/>
    </source>
</evidence>
<dbReference type="Proteomes" id="UP000327317">
    <property type="component" value="Segment"/>
</dbReference>
<organism evidence="1 2">
    <name type="scientific">Mycobacterium phage DyoEdafos</name>
    <dbReference type="NCBI Taxonomy" id="2599860"/>
    <lineage>
        <taxon>Viruses</taxon>
        <taxon>Duplodnaviria</taxon>
        <taxon>Heunggongvirae</taxon>
        <taxon>Uroviricota</taxon>
        <taxon>Caudoviricetes</taxon>
        <taxon>Vilmaviridae</taxon>
        <taxon>Lclasvirinae</taxon>
        <taxon>Bromdenvirus</taxon>
        <taxon>Bromdenvirus dyoedafos</taxon>
    </lineage>
</organism>
<accession>A0A5J6TKR2</accession>
<dbReference type="GeneID" id="63209991"/>
<gene>
    <name evidence="1" type="primary">47</name>
    <name evidence="1" type="ORF">SEA_DYOEDAFOS_47</name>
</gene>
<protein>
    <submittedName>
        <fullName evidence="1">Uncharacterized protein</fullName>
    </submittedName>
</protein>
<dbReference type="EMBL" id="MN234187">
    <property type="protein sequence ID" value="QFG10369.1"/>
    <property type="molecule type" value="Genomic_DNA"/>
</dbReference>
<proteinExistence type="predicted"/>
<keyword evidence="2" id="KW-1185">Reference proteome</keyword>
<dbReference type="RefSeq" id="YP_010013395.1">
    <property type="nucleotide sequence ID" value="NC_053511.1"/>
</dbReference>
<evidence type="ECO:0000313" key="2">
    <source>
        <dbReference type="Proteomes" id="UP000327317"/>
    </source>
</evidence>
<dbReference type="KEGG" id="vg:63209991"/>
<reference evidence="1 2" key="1">
    <citation type="submission" date="2019-07" db="EMBL/GenBank/DDBJ databases">
        <authorList>
            <person name="Stoner T.H."/>
            <person name="Garlena R.A."/>
            <person name="Russell D.A."/>
            <person name="Pope W.H."/>
            <person name="Jacobs-Sera D."/>
            <person name="Hatfull G.F."/>
        </authorList>
    </citation>
    <scope>NUCLEOTIDE SEQUENCE [LARGE SCALE GENOMIC DNA]</scope>
</reference>
<sequence length="25" mass="3060">MNVELMAAARSDRRVHGSMWWRSRR</sequence>